<evidence type="ECO:0000256" key="3">
    <source>
        <dbReference type="ARBA" id="ARBA00022475"/>
    </source>
</evidence>
<evidence type="ECO:0000256" key="7">
    <source>
        <dbReference type="RuleBase" id="RU363032"/>
    </source>
</evidence>
<feature type="transmembrane region" description="Helical" evidence="7">
    <location>
        <begin position="14"/>
        <end position="35"/>
    </location>
</feature>
<feature type="transmembrane region" description="Helical" evidence="7">
    <location>
        <begin position="142"/>
        <end position="162"/>
    </location>
</feature>
<dbReference type="InterPro" id="IPR035906">
    <property type="entry name" value="MetI-like_sf"/>
</dbReference>
<feature type="transmembrane region" description="Helical" evidence="7">
    <location>
        <begin position="241"/>
        <end position="262"/>
    </location>
</feature>
<accession>G5IKP5</accession>
<feature type="transmembrane region" description="Helical" evidence="7">
    <location>
        <begin position="70"/>
        <end position="94"/>
    </location>
</feature>
<dbReference type="GO" id="GO:0005886">
    <property type="term" value="C:plasma membrane"/>
    <property type="evidence" value="ECO:0007669"/>
    <property type="project" value="UniProtKB-SubCell"/>
</dbReference>
<dbReference type="PATRIC" id="fig|742737.3.peg.4057"/>
<keyword evidence="3" id="KW-1003">Cell membrane</keyword>
<name>G5IKP5_9FIRM</name>
<dbReference type="SUPFAM" id="SSF161098">
    <property type="entry name" value="MetI-like"/>
    <property type="match status" value="1"/>
</dbReference>
<evidence type="ECO:0000256" key="6">
    <source>
        <dbReference type="ARBA" id="ARBA00023136"/>
    </source>
</evidence>
<evidence type="ECO:0000256" key="2">
    <source>
        <dbReference type="ARBA" id="ARBA00022448"/>
    </source>
</evidence>
<keyword evidence="10" id="KW-1185">Reference proteome</keyword>
<comment type="caution">
    <text evidence="9">The sequence shown here is derived from an EMBL/GenBank/DDBJ whole genome shotgun (WGS) entry which is preliminary data.</text>
</comment>
<feature type="transmembrane region" description="Helical" evidence="7">
    <location>
        <begin position="106"/>
        <end position="130"/>
    </location>
</feature>
<proteinExistence type="inferred from homology"/>
<dbReference type="AlphaFoldDB" id="G5IKP5"/>
<feature type="domain" description="ABC transmembrane type-1" evidence="8">
    <location>
        <begin position="71"/>
        <end position="262"/>
    </location>
</feature>
<organism evidence="9 10">
    <name type="scientific">Hungatella hathewayi WAL-18680</name>
    <dbReference type="NCBI Taxonomy" id="742737"/>
    <lineage>
        <taxon>Bacteria</taxon>
        <taxon>Bacillati</taxon>
        <taxon>Bacillota</taxon>
        <taxon>Clostridia</taxon>
        <taxon>Lachnospirales</taxon>
        <taxon>Lachnospiraceae</taxon>
        <taxon>Hungatella</taxon>
    </lineage>
</organism>
<evidence type="ECO:0000256" key="1">
    <source>
        <dbReference type="ARBA" id="ARBA00004651"/>
    </source>
</evidence>
<dbReference type="HOGENOM" id="CLU_016047_1_2_9"/>
<keyword evidence="6 7" id="KW-0472">Membrane</keyword>
<dbReference type="OrthoDB" id="156617at2"/>
<dbReference type="PANTHER" id="PTHR43744:SF12">
    <property type="entry name" value="ABC TRANSPORTER PERMEASE PROTEIN MG189-RELATED"/>
    <property type="match status" value="1"/>
</dbReference>
<keyword evidence="2 7" id="KW-0813">Transport</keyword>
<keyword evidence="4 7" id="KW-0812">Transmembrane</keyword>
<dbReference type="Gene3D" id="1.10.3720.10">
    <property type="entry name" value="MetI-like"/>
    <property type="match status" value="1"/>
</dbReference>
<dbReference type="Pfam" id="PF00528">
    <property type="entry name" value="BPD_transp_1"/>
    <property type="match status" value="1"/>
</dbReference>
<gene>
    <name evidence="9" type="ORF">HMPREF9473_04073</name>
</gene>
<evidence type="ECO:0000313" key="10">
    <source>
        <dbReference type="Proteomes" id="UP000005384"/>
    </source>
</evidence>
<dbReference type="RefSeq" id="WP_006782064.1">
    <property type="nucleotide sequence ID" value="NZ_CP040506.1"/>
</dbReference>
<dbReference type="PROSITE" id="PS50928">
    <property type="entry name" value="ABC_TM1"/>
    <property type="match status" value="1"/>
</dbReference>
<dbReference type="Proteomes" id="UP000005384">
    <property type="component" value="Unassembled WGS sequence"/>
</dbReference>
<dbReference type="InterPro" id="IPR000515">
    <property type="entry name" value="MetI-like"/>
</dbReference>
<evidence type="ECO:0000313" key="9">
    <source>
        <dbReference type="EMBL" id="EHI57977.1"/>
    </source>
</evidence>
<keyword evidence="5 7" id="KW-1133">Transmembrane helix</keyword>
<comment type="similarity">
    <text evidence="7">Belongs to the binding-protein-dependent transport system permease family.</text>
</comment>
<feature type="transmembrane region" description="Helical" evidence="7">
    <location>
        <begin position="183"/>
        <end position="205"/>
    </location>
</feature>
<dbReference type="GO" id="GO:0055085">
    <property type="term" value="P:transmembrane transport"/>
    <property type="evidence" value="ECO:0007669"/>
    <property type="project" value="InterPro"/>
</dbReference>
<dbReference type="PANTHER" id="PTHR43744">
    <property type="entry name" value="ABC TRANSPORTER PERMEASE PROTEIN MG189-RELATED-RELATED"/>
    <property type="match status" value="1"/>
</dbReference>
<sequence>MDIKKRLILAVRNVILAFFVVIQIAPLIWLFLFAFKDNHQIFNNPAFALPSPVIWENFKIVFQGLKIQTFLINSVLVTVATVAVTLLFSSMAAYACVRMRWKYGKWMIMLFLAGIMIPVHASLLPLFILFKKMGILNSLWSLIIPYTAFALPTAMFIFTGFLKNLPLELEEAACMDGCNVYQLFFRIILPLMKIPMSVVSIFTFLNAWNELMFALTFTTDMTKKTLPVAVMSFQGIFVTDWGPIGAAMLVATAPTFIIYLCLSEQMQKSMLQGAVKG</sequence>
<comment type="subcellular location">
    <subcellularLocation>
        <location evidence="1 7">Cell membrane</location>
        <topology evidence="1 7">Multi-pass membrane protein</topology>
    </subcellularLocation>
</comment>
<protein>
    <recommendedName>
        <fullName evidence="8">ABC transmembrane type-1 domain-containing protein</fullName>
    </recommendedName>
</protein>
<evidence type="ECO:0000256" key="5">
    <source>
        <dbReference type="ARBA" id="ARBA00022989"/>
    </source>
</evidence>
<evidence type="ECO:0000259" key="8">
    <source>
        <dbReference type="PROSITE" id="PS50928"/>
    </source>
</evidence>
<evidence type="ECO:0000256" key="4">
    <source>
        <dbReference type="ARBA" id="ARBA00022692"/>
    </source>
</evidence>
<dbReference type="CDD" id="cd06261">
    <property type="entry name" value="TM_PBP2"/>
    <property type="match status" value="1"/>
</dbReference>
<dbReference type="EMBL" id="ADLN01000112">
    <property type="protein sequence ID" value="EHI57977.1"/>
    <property type="molecule type" value="Genomic_DNA"/>
</dbReference>
<reference evidence="9 10" key="1">
    <citation type="submission" date="2011-08" db="EMBL/GenBank/DDBJ databases">
        <title>The Genome Sequence of Clostridium hathewayi WAL-18680.</title>
        <authorList>
            <consortium name="The Broad Institute Genome Sequencing Platform"/>
            <person name="Earl A."/>
            <person name="Ward D."/>
            <person name="Feldgarden M."/>
            <person name="Gevers D."/>
            <person name="Finegold S.M."/>
            <person name="Summanen P.H."/>
            <person name="Molitoris D.R."/>
            <person name="Song M."/>
            <person name="Daigneault M."/>
            <person name="Allen-Vercoe E."/>
            <person name="Young S.K."/>
            <person name="Zeng Q."/>
            <person name="Gargeya S."/>
            <person name="Fitzgerald M."/>
            <person name="Haas B."/>
            <person name="Abouelleil A."/>
            <person name="Alvarado L."/>
            <person name="Arachchi H.M."/>
            <person name="Berlin A."/>
            <person name="Brown A."/>
            <person name="Chapman S.B."/>
            <person name="Chen Z."/>
            <person name="Dunbar C."/>
            <person name="Freedman E."/>
            <person name="Gearin G."/>
            <person name="Gellesch M."/>
            <person name="Goldberg J."/>
            <person name="Griggs A."/>
            <person name="Gujja S."/>
            <person name="Heiman D."/>
            <person name="Howarth C."/>
            <person name="Larson L."/>
            <person name="Lui A."/>
            <person name="MacDonald P.J.P."/>
            <person name="Montmayeur A."/>
            <person name="Murphy C."/>
            <person name="Neiman D."/>
            <person name="Pearson M."/>
            <person name="Priest M."/>
            <person name="Roberts A."/>
            <person name="Saif S."/>
            <person name="Shea T."/>
            <person name="Shenoy N."/>
            <person name="Sisk P."/>
            <person name="Stolte C."/>
            <person name="Sykes S."/>
            <person name="Wortman J."/>
            <person name="Nusbaum C."/>
            <person name="Birren B."/>
        </authorList>
    </citation>
    <scope>NUCLEOTIDE SEQUENCE [LARGE SCALE GENOMIC DNA]</scope>
    <source>
        <strain evidence="9 10">WAL-18680</strain>
    </source>
</reference>